<evidence type="ECO:0000313" key="6">
    <source>
        <dbReference type="Proteomes" id="UP001221898"/>
    </source>
</evidence>
<dbReference type="EMBL" id="JAINUG010000211">
    <property type="protein sequence ID" value="KAJ8387437.1"/>
    <property type="molecule type" value="Genomic_DNA"/>
</dbReference>
<dbReference type="AlphaFoldDB" id="A0AAD7RNM3"/>
<evidence type="ECO:0000313" key="5">
    <source>
        <dbReference type="EMBL" id="KAJ8387437.1"/>
    </source>
</evidence>
<organism evidence="5 6">
    <name type="scientific">Aldrovandia affinis</name>
    <dbReference type="NCBI Taxonomy" id="143900"/>
    <lineage>
        <taxon>Eukaryota</taxon>
        <taxon>Metazoa</taxon>
        <taxon>Chordata</taxon>
        <taxon>Craniata</taxon>
        <taxon>Vertebrata</taxon>
        <taxon>Euteleostomi</taxon>
        <taxon>Actinopterygii</taxon>
        <taxon>Neopterygii</taxon>
        <taxon>Teleostei</taxon>
        <taxon>Notacanthiformes</taxon>
        <taxon>Halosauridae</taxon>
        <taxon>Aldrovandia</taxon>
    </lineage>
</organism>
<dbReference type="GO" id="GO:0046872">
    <property type="term" value="F:metal ion binding"/>
    <property type="evidence" value="ECO:0007669"/>
    <property type="project" value="UniProtKB-KW"/>
</dbReference>
<keyword evidence="2" id="KW-0223">Dioxygenase</keyword>
<dbReference type="Proteomes" id="UP001221898">
    <property type="component" value="Unassembled WGS sequence"/>
</dbReference>
<gene>
    <name evidence="5" type="ORF">AAFF_G00156750</name>
</gene>
<keyword evidence="3" id="KW-0560">Oxidoreductase</keyword>
<accession>A0AAD7RNM3</accession>
<name>A0AAD7RNM3_9TELE</name>
<dbReference type="Pfam" id="PF00305">
    <property type="entry name" value="Lipoxygenase"/>
    <property type="match status" value="1"/>
</dbReference>
<evidence type="ECO:0000256" key="3">
    <source>
        <dbReference type="ARBA" id="ARBA00023002"/>
    </source>
</evidence>
<evidence type="ECO:0000256" key="2">
    <source>
        <dbReference type="ARBA" id="ARBA00022964"/>
    </source>
</evidence>
<dbReference type="PROSITE" id="PS51393">
    <property type="entry name" value="LIPOXYGENASE_3"/>
    <property type="match status" value="1"/>
</dbReference>
<reference evidence="5" key="1">
    <citation type="journal article" date="2023" name="Science">
        <title>Genome structures resolve the early diversification of teleost fishes.</title>
        <authorList>
            <person name="Parey E."/>
            <person name="Louis A."/>
            <person name="Montfort J."/>
            <person name="Bouchez O."/>
            <person name="Roques C."/>
            <person name="Iampietro C."/>
            <person name="Lluch J."/>
            <person name="Castinel A."/>
            <person name="Donnadieu C."/>
            <person name="Desvignes T."/>
            <person name="Floi Bucao C."/>
            <person name="Jouanno E."/>
            <person name="Wen M."/>
            <person name="Mejri S."/>
            <person name="Dirks R."/>
            <person name="Jansen H."/>
            <person name="Henkel C."/>
            <person name="Chen W.J."/>
            <person name="Zahm M."/>
            <person name="Cabau C."/>
            <person name="Klopp C."/>
            <person name="Thompson A.W."/>
            <person name="Robinson-Rechavi M."/>
            <person name="Braasch I."/>
            <person name="Lecointre G."/>
            <person name="Bobe J."/>
            <person name="Postlethwait J.H."/>
            <person name="Berthelot C."/>
            <person name="Roest Crollius H."/>
            <person name="Guiguen Y."/>
        </authorList>
    </citation>
    <scope>NUCLEOTIDE SEQUENCE</scope>
    <source>
        <strain evidence="5">NC1722</strain>
    </source>
</reference>
<dbReference type="InterPro" id="IPR000907">
    <property type="entry name" value="LipOase"/>
</dbReference>
<feature type="domain" description="Lipoxygenase" evidence="4">
    <location>
        <begin position="1"/>
        <end position="213"/>
    </location>
</feature>
<proteinExistence type="predicted"/>
<dbReference type="GO" id="GO:0016702">
    <property type="term" value="F:oxidoreductase activity, acting on single donors with incorporation of molecular oxygen, incorporation of two atoms of oxygen"/>
    <property type="evidence" value="ECO:0007669"/>
    <property type="project" value="InterPro"/>
</dbReference>
<dbReference type="InterPro" id="IPR036226">
    <property type="entry name" value="LipOase_C_sf"/>
</dbReference>
<evidence type="ECO:0000259" key="4">
    <source>
        <dbReference type="PROSITE" id="PS51393"/>
    </source>
</evidence>
<dbReference type="PANTHER" id="PTHR11771">
    <property type="entry name" value="LIPOXYGENASE"/>
    <property type="match status" value="1"/>
</dbReference>
<comment type="caution">
    <text evidence="5">The sequence shown here is derived from an EMBL/GenBank/DDBJ whole genome shotgun (WGS) entry which is preliminary data.</text>
</comment>
<sequence length="213" mass="24167">MHINIIARKTFISEDGVFTKLSVIGGEEMLIFLRRAFSVTYSSLCLPEDITARGLESVPNFYYRDDGLRLWDIINRFVEGMVRHYYPCDGEVQQDSELQSWIKEIFTHGFLEQSCTGIPQCFSSVEEVIKFITMVIFTVSVQHSAVNGGQFDFTRDLKTLSHLGVFPEENFCEHGPLKHVLALQEELKVLTEGINKRKRCSKAALPLPVSGAN</sequence>
<evidence type="ECO:0000256" key="1">
    <source>
        <dbReference type="ARBA" id="ARBA00022723"/>
    </source>
</evidence>
<dbReference type="GO" id="GO:0034440">
    <property type="term" value="P:lipid oxidation"/>
    <property type="evidence" value="ECO:0007669"/>
    <property type="project" value="InterPro"/>
</dbReference>
<protein>
    <recommendedName>
        <fullName evidence="4">Lipoxygenase domain-containing protein</fullName>
    </recommendedName>
</protein>
<dbReference type="SUPFAM" id="SSF48484">
    <property type="entry name" value="Lipoxigenase"/>
    <property type="match status" value="1"/>
</dbReference>
<keyword evidence="1" id="KW-0479">Metal-binding</keyword>
<dbReference type="Gene3D" id="1.20.245.10">
    <property type="entry name" value="Lipoxygenase-1, Domain 5"/>
    <property type="match status" value="1"/>
</dbReference>
<dbReference type="InterPro" id="IPR013819">
    <property type="entry name" value="LipOase_C"/>
</dbReference>
<keyword evidence="6" id="KW-1185">Reference proteome</keyword>